<evidence type="ECO:0000313" key="1">
    <source>
        <dbReference type="EMBL" id="BAO18992.1"/>
    </source>
</evidence>
<protein>
    <submittedName>
        <fullName evidence="1">Uncharacterized protein</fullName>
    </submittedName>
</protein>
<keyword evidence="1" id="KW-0614">Plasmid</keyword>
<reference evidence="1" key="2">
    <citation type="submission" date="2024-06" db="EMBL/GenBank/DDBJ databases">
        <authorList>
            <person name="Sakai Y."/>
            <person name="Fujii T."/>
        </authorList>
    </citation>
    <scope>NUCLEOTIDE SEQUENCE</scope>
    <source>
        <strain evidence="1">M701</strain>
        <plasmid evidence="1">pM7012</plasmid>
    </source>
</reference>
<proteinExistence type="predicted"/>
<accession>V5YNN0</accession>
<reference evidence="1" key="1">
    <citation type="journal article" date="2014" name="Microbiology">
        <title>A 2,4-dichlorophenoxyacetic acid degradation plasmid pM7012 discloses distribution of an unclassified megaplasmid group across bacterial species.</title>
        <authorList>
            <person name="Sakai Y."/>
            <person name="Ogawa N."/>
            <person name="Shimomura Y."/>
            <person name="Fujii T."/>
        </authorList>
    </citation>
    <scope>NUCLEOTIDE SEQUENCE</scope>
    <source>
        <strain evidence="1">M701</strain>
    </source>
</reference>
<dbReference type="RefSeq" id="WP_023842535.1">
    <property type="nucleotide sequence ID" value="NC_022995.1"/>
</dbReference>
<name>V5YNN0_9BURK</name>
<dbReference type="AlphaFoldDB" id="V5YNN0"/>
<dbReference type="EMBL" id="AB853026">
    <property type="protein sequence ID" value="BAO18992.1"/>
    <property type="molecule type" value="Genomic_DNA"/>
</dbReference>
<organism evidence="1">
    <name type="scientific">Burkholderia sp. M701</name>
    <dbReference type="NCBI Taxonomy" id="326454"/>
    <lineage>
        <taxon>Bacteria</taxon>
        <taxon>Pseudomonadati</taxon>
        <taxon>Pseudomonadota</taxon>
        <taxon>Betaproteobacteria</taxon>
        <taxon>Burkholderiales</taxon>
        <taxon>Burkholderiaceae</taxon>
        <taxon>Burkholderia</taxon>
    </lineage>
</organism>
<geneLocation type="plasmid" evidence="1">
    <name>pM7012</name>
</geneLocation>
<sequence length="143" mass="16802">MDETLKSLFRYVKREDYDATWQGLRQHVLGMLYHHEMRFIDVLSVLMRSYSQALMEPRFELPGRHSAAEDLVLAPVKGSHAIEFMGPAAMDQRYSVEQFYGAMIRKMLSDLRLARVDWCADEIWPDGRDTTMHHQQRLALSRE</sequence>